<proteinExistence type="predicted"/>
<protein>
    <submittedName>
        <fullName evidence="1">Uncharacterized protein</fullName>
    </submittedName>
</protein>
<organism evidence="1 2">
    <name type="scientific">Nocardia puris</name>
    <dbReference type="NCBI Taxonomy" id="208602"/>
    <lineage>
        <taxon>Bacteria</taxon>
        <taxon>Bacillati</taxon>
        <taxon>Actinomycetota</taxon>
        <taxon>Actinomycetes</taxon>
        <taxon>Mycobacteriales</taxon>
        <taxon>Nocardiaceae</taxon>
        <taxon>Nocardia</taxon>
    </lineage>
</organism>
<evidence type="ECO:0000313" key="1">
    <source>
        <dbReference type="EMBL" id="RBO93896.1"/>
    </source>
</evidence>
<accession>A0A366DUX2</accession>
<keyword evidence="2" id="KW-1185">Reference proteome</keyword>
<dbReference type="EMBL" id="QNRE01000002">
    <property type="protein sequence ID" value="RBO93896.1"/>
    <property type="molecule type" value="Genomic_DNA"/>
</dbReference>
<sequence length="74" mass="8313">MIIASTDADRARARETAIRWLPDEWSPNVIFWLPRQFDPENFVPAARFTGVGVRRDVNSTPGTRNISTAGVRSV</sequence>
<comment type="caution">
    <text evidence="1">The sequence shown here is derived from an EMBL/GenBank/DDBJ whole genome shotgun (WGS) entry which is preliminary data.</text>
</comment>
<evidence type="ECO:0000313" key="2">
    <source>
        <dbReference type="Proteomes" id="UP000252586"/>
    </source>
</evidence>
<dbReference type="Proteomes" id="UP000252586">
    <property type="component" value="Unassembled WGS sequence"/>
</dbReference>
<reference evidence="1 2" key="1">
    <citation type="submission" date="2018-06" db="EMBL/GenBank/DDBJ databases">
        <title>Genomic Encyclopedia of Type Strains, Phase IV (KMG-IV): sequencing the most valuable type-strain genomes for metagenomic binning, comparative biology and taxonomic classification.</title>
        <authorList>
            <person name="Goeker M."/>
        </authorList>
    </citation>
    <scope>NUCLEOTIDE SEQUENCE [LARGE SCALE GENOMIC DNA]</scope>
    <source>
        <strain evidence="1 2">DSM 44599</strain>
    </source>
</reference>
<dbReference type="RefSeq" id="WP_147265754.1">
    <property type="nucleotide sequence ID" value="NZ_QNRE01000002.1"/>
</dbReference>
<dbReference type="AlphaFoldDB" id="A0A366DUX2"/>
<dbReference type="STRING" id="1210090.GCA_001613185_00309"/>
<gene>
    <name evidence="1" type="ORF">DFR74_102316</name>
</gene>
<name>A0A366DUX2_9NOCA</name>